<evidence type="ECO:0000256" key="8">
    <source>
        <dbReference type="ARBA" id="ARBA00063505"/>
    </source>
</evidence>
<name>A0A8S3XEC2_PARAO</name>
<dbReference type="InterPro" id="IPR003100">
    <property type="entry name" value="PAZ_dom"/>
</dbReference>
<dbReference type="GO" id="GO:0003723">
    <property type="term" value="F:RNA binding"/>
    <property type="evidence" value="ECO:0007669"/>
    <property type="project" value="UniProtKB-KW"/>
</dbReference>
<comment type="subcellular location">
    <subcellularLocation>
        <location evidence="1">Cytoplasm</location>
    </subcellularLocation>
</comment>
<gene>
    <name evidence="12" type="ORF">PAPOLLO_LOCUS17311</name>
</gene>
<feature type="compositionally biased region" description="Low complexity" evidence="9">
    <location>
        <begin position="289"/>
        <end position="316"/>
    </location>
</feature>
<comment type="subunit">
    <text evidence="8">Interacts (when symmetrically methylated) with Papi/TDRKH. Interacts with Vasa.</text>
</comment>
<evidence type="ECO:0000256" key="2">
    <source>
        <dbReference type="ARBA" id="ARBA00022473"/>
    </source>
</evidence>
<feature type="region of interest" description="Disordered" evidence="9">
    <location>
        <begin position="278"/>
        <end position="356"/>
    </location>
</feature>
<dbReference type="GO" id="GO:0140965">
    <property type="term" value="P:secondary piRNA processing"/>
    <property type="evidence" value="ECO:0007669"/>
    <property type="project" value="UniProtKB-ARBA"/>
</dbReference>
<reference evidence="12" key="1">
    <citation type="submission" date="2021-04" db="EMBL/GenBank/DDBJ databases">
        <authorList>
            <person name="Tunstrom K."/>
        </authorList>
    </citation>
    <scope>NUCLEOTIDE SEQUENCE</scope>
</reference>
<keyword evidence="3" id="KW-0963">Cytoplasm</keyword>
<evidence type="ECO:0000256" key="9">
    <source>
        <dbReference type="SAM" id="MobiDB-lite"/>
    </source>
</evidence>
<evidence type="ECO:0000256" key="1">
    <source>
        <dbReference type="ARBA" id="ARBA00004496"/>
    </source>
</evidence>
<dbReference type="Pfam" id="PF02170">
    <property type="entry name" value="PAZ"/>
    <property type="match status" value="1"/>
</dbReference>
<organism evidence="12 13">
    <name type="scientific">Parnassius apollo</name>
    <name type="common">Apollo butterfly</name>
    <name type="synonym">Papilio apollo</name>
    <dbReference type="NCBI Taxonomy" id="110799"/>
    <lineage>
        <taxon>Eukaryota</taxon>
        <taxon>Metazoa</taxon>
        <taxon>Ecdysozoa</taxon>
        <taxon>Arthropoda</taxon>
        <taxon>Hexapoda</taxon>
        <taxon>Insecta</taxon>
        <taxon>Pterygota</taxon>
        <taxon>Neoptera</taxon>
        <taxon>Endopterygota</taxon>
        <taxon>Lepidoptera</taxon>
        <taxon>Glossata</taxon>
        <taxon>Ditrysia</taxon>
        <taxon>Papilionoidea</taxon>
        <taxon>Papilionidae</taxon>
        <taxon>Parnassiinae</taxon>
        <taxon>Parnassini</taxon>
        <taxon>Parnassius</taxon>
        <taxon>Parnassius</taxon>
    </lineage>
</organism>
<evidence type="ECO:0000256" key="3">
    <source>
        <dbReference type="ARBA" id="ARBA00022490"/>
    </source>
</evidence>
<feature type="domain" description="PAZ" evidence="10">
    <location>
        <begin position="593"/>
        <end position="709"/>
    </location>
</feature>
<comment type="caution">
    <text evidence="12">The sequence shown here is derived from an EMBL/GenBank/DDBJ whole genome shotgun (WGS) entry which is preliminary data.</text>
</comment>
<evidence type="ECO:0000313" key="12">
    <source>
        <dbReference type="EMBL" id="CAG5020574.1"/>
    </source>
</evidence>
<evidence type="ECO:0000313" key="13">
    <source>
        <dbReference type="Proteomes" id="UP000691718"/>
    </source>
</evidence>
<dbReference type="FunFam" id="3.30.420.10:FF:000014">
    <property type="entry name" value="Piwi-like RNA-mediated gene silencing 1"/>
    <property type="match status" value="1"/>
</dbReference>
<dbReference type="EMBL" id="CAJQZP010001137">
    <property type="protein sequence ID" value="CAG5020574.1"/>
    <property type="molecule type" value="Genomic_DNA"/>
</dbReference>
<keyword evidence="4" id="KW-0221">Differentiation</keyword>
<dbReference type="OrthoDB" id="445936at2759"/>
<feature type="domain" description="Piwi" evidence="11">
    <location>
        <begin position="874"/>
        <end position="1166"/>
    </location>
</feature>
<keyword evidence="6" id="KW-0943">RNA-mediated gene silencing</keyword>
<dbReference type="PANTHER" id="PTHR22891">
    <property type="entry name" value="EUKARYOTIC TRANSLATION INITIATION FACTOR 2C"/>
    <property type="match status" value="1"/>
</dbReference>
<feature type="region of interest" description="Disordered" evidence="9">
    <location>
        <begin position="1"/>
        <end position="32"/>
    </location>
</feature>
<keyword evidence="13" id="KW-1185">Reference proteome</keyword>
<dbReference type="CDD" id="cd04658">
    <property type="entry name" value="Piwi_piwi-like_Euk"/>
    <property type="match status" value="1"/>
</dbReference>
<dbReference type="Proteomes" id="UP000691718">
    <property type="component" value="Unassembled WGS sequence"/>
</dbReference>
<dbReference type="Pfam" id="PF23278">
    <property type="entry name" value="Piwi_N"/>
    <property type="match status" value="1"/>
</dbReference>
<dbReference type="SMART" id="SM00949">
    <property type="entry name" value="PAZ"/>
    <property type="match status" value="1"/>
</dbReference>
<proteinExistence type="inferred from homology"/>
<dbReference type="AlphaFoldDB" id="A0A8S3XEC2"/>
<keyword evidence="5" id="KW-0694">RNA-binding</keyword>
<evidence type="ECO:0000256" key="6">
    <source>
        <dbReference type="ARBA" id="ARBA00023158"/>
    </source>
</evidence>
<feature type="compositionally biased region" description="Basic and acidic residues" evidence="9">
    <location>
        <begin position="1"/>
        <end position="10"/>
    </location>
</feature>
<dbReference type="InterPro" id="IPR003165">
    <property type="entry name" value="Piwi"/>
</dbReference>
<dbReference type="GO" id="GO:0005737">
    <property type="term" value="C:cytoplasm"/>
    <property type="evidence" value="ECO:0007669"/>
    <property type="project" value="UniProtKB-SubCell"/>
</dbReference>
<dbReference type="PROSITE" id="PS50821">
    <property type="entry name" value="PAZ"/>
    <property type="match status" value="1"/>
</dbReference>
<dbReference type="GO" id="GO:0030154">
    <property type="term" value="P:cell differentiation"/>
    <property type="evidence" value="ECO:0007669"/>
    <property type="project" value="UniProtKB-KW"/>
</dbReference>
<evidence type="ECO:0000256" key="4">
    <source>
        <dbReference type="ARBA" id="ARBA00022782"/>
    </source>
</evidence>
<keyword evidence="2" id="KW-0217">Developmental protein</keyword>
<dbReference type="FunFam" id="2.170.260.10:FF:000003">
    <property type="entry name" value="Piwi-like RNA-mediated gene silencing 2"/>
    <property type="match status" value="1"/>
</dbReference>
<comment type="similarity">
    <text evidence="7">Belongs to the argonaute family. Piwi subfamily.</text>
</comment>
<evidence type="ECO:0000256" key="5">
    <source>
        <dbReference type="ARBA" id="ARBA00022884"/>
    </source>
</evidence>
<dbReference type="SMART" id="SM00950">
    <property type="entry name" value="Piwi"/>
    <property type="match status" value="1"/>
</dbReference>
<dbReference type="Pfam" id="PF02171">
    <property type="entry name" value="Piwi"/>
    <property type="match status" value="1"/>
</dbReference>
<evidence type="ECO:0000259" key="10">
    <source>
        <dbReference type="PROSITE" id="PS50821"/>
    </source>
</evidence>
<dbReference type="PROSITE" id="PS50822">
    <property type="entry name" value="PIWI"/>
    <property type="match status" value="1"/>
</dbReference>
<evidence type="ECO:0000259" key="11">
    <source>
        <dbReference type="PROSITE" id="PS50822"/>
    </source>
</evidence>
<dbReference type="CDD" id="cd02845">
    <property type="entry name" value="PAZ_piwi_like"/>
    <property type="match status" value="1"/>
</dbReference>
<protein>
    <submittedName>
        <fullName evidence="12">(apollo) hypothetical protein</fullName>
    </submittedName>
</protein>
<evidence type="ECO:0000256" key="7">
    <source>
        <dbReference type="ARBA" id="ARBA00038291"/>
    </source>
</evidence>
<feature type="compositionally biased region" description="Basic and acidic residues" evidence="9">
    <location>
        <begin position="21"/>
        <end position="32"/>
    </location>
</feature>
<sequence length="1180" mass="133402">MFDKSEDERPAPGTPKKKLAKRGELSVAERDKHRVQKYRPDWEKLDFFKNWLGPGKNQFKARCTVCDVEMVSEYGVLKLHSSRQKHTKAMSAIPSKTKQRNIMSAFVTKGVMSKNKVVTATEIKLAGFLAEHNIAFQTADHMSDLINGILEDFGVEHKIAMKRTKATAVITEVIGESEKSSLAEKLKTEKFSVMSDESTDVSTNKGSCIIVRYYDVEENKVVRYIDKNMIGFGADDCNVMMGGNNSVASRLKKNLLETMADQNRGRGRGMALLQALKKSQMMDSPPPSEESSPDVTPGPSVAPSVVSSTTAPSSTTIGGRGRVAAMMLSKMQQKPKDPPSTSFTPAADISPSPTTTVGAGRGIKLLQNLKAQMAQKQPQVGVEEVKEVTQKMAQSTISSVQSSSVAKNKYFREVKDTPPVVKKGESGTPCQVTANFIYLNFEENNVFEYEVKYAPEQDYKHLRFKLLNEHNKYFKEKTFDGTTLYVPHMLPDEATKLISTNPFDNSKVEISIIFRRTRRLSEMIHIYNVLFKHIMKDLQLVRFGRQHYNEKGAIQIPQHKLEVWPGYVTAVDEYEGGLMLTLDSTHRVLRTQSVLSFIKETVQSEGANWKRALSDKLVGCSVMTTYNKKLFRVDSIDDTMTPRSTFEKNENGQPVKISFVDYYKKNYGIDIMDWDQPLLISRETKRMPGSEEPTDFMICLIPELCQLTGLTDDQRSNFRLMKDVATYTRITPNQRHAAFKKYIQNVLGNETAKNRLAGWGLSIAPETINITARTLPPETLYFGNDVKVPGKPNAEWNGEVSKNAVMQAVDILRWVILFTDRDKNVTTDFLDTLKRCCRPMGINVSSPELIRLPNDRTDSYVVALKKCIMSNLQLVVAICPTSRDDRYAAIKKICCVDYPVPSQVINARTIMNSQKIRAITQKILLQINCKLGGTLWNISIPMKSAMIIGIDSYHDASRKKHSVCAFIASYNQTMTHWYSKAIFQERGQEIVDSLKSCLVDSLKHYLRVNGRLPDRIIIYRDGVGDGQLKLVQQYEIPQMQICFSLLGTTYKPTLTYIVVQKRINTRIFLKSDKGFENPSPGTVVDHAITRRDWYDFLIVSQKVNQGTVTPTHYVVVHDDSGMTPDQCQRLTYKMCHLYYNWPGTVRVPAPCQYAHKLAYLVGQNIHQQPSEALTDKLFFL</sequence>
<accession>A0A8S3XEC2</accession>